<dbReference type="OrthoDB" id="9759608at2"/>
<organism evidence="6 7">
    <name type="scientific">Nitrospirillum amazonense</name>
    <dbReference type="NCBI Taxonomy" id="28077"/>
    <lineage>
        <taxon>Bacteria</taxon>
        <taxon>Pseudomonadati</taxon>
        <taxon>Pseudomonadota</taxon>
        <taxon>Alphaproteobacteria</taxon>
        <taxon>Rhodospirillales</taxon>
        <taxon>Azospirillaceae</taxon>
        <taxon>Nitrospirillum</taxon>
    </lineage>
</organism>
<dbReference type="EMBL" id="VITT01000020">
    <property type="protein sequence ID" value="TWB51496.1"/>
    <property type="molecule type" value="Genomic_DNA"/>
</dbReference>
<protein>
    <submittedName>
        <fullName evidence="6">5-oxoprolinase (ATP-hydrolysing)</fullName>
    </submittedName>
</protein>
<dbReference type="InterPro" id="IPR003692">
    <property type="entry name" value="Hydantoinase_B"/>
</dbReference>
<accession>A0A560HXX4</accession>
<evidence type="ECO:0000313" key="7">
    <source>
        <dbReference type="Proteomes" id="UP000318050"/>
    </source>
</evidence>
<comment type="caution">
    <text evidence="6">The sequence shown here is derived from an EMBL/GenBank/DDBJ whole genome shotgun (WGS) entry which is preliminary data.</text>
</comment>
<evidence type="ECO:0000313" key="6">
    <source>
        <dbReference type="EMBL" id="TWB51496.1"/>
    </source>
</evidence>
<dbReference type="PANTHER" id="PTHR11365:SF23">
    <property type="entry name" value="HYPOTHETICAL 5-OXOPROLINASE (EUROFUNG)-RELATED"/>
    <property type="match status" value="1"/>
</dbReference>
<evidence type="ECO:0000259" key="5">
    <source>
        <dbReference type="Pfam" id="PF19278"/>
    </source>
</evidence>
<evidence type="ECO:0000256" key="1">
    <source>
        <dbReference type="ARBA" id="ARBA00010403"/>
    </source>
</evidence>
<dbReference type="InterPro" id="IPR008040">
    <property type="entry name" value="Hydant_A_N"/>
</dbReference>
<evidence type="ECO:0000259" key="2">
    <source>
        <dbReference type="Pfam" id="PF01968"/>
    </source>
</evidence>
<dbReference type="AlphaFoldDB" id="A0A560HXX4"/>
<evidence type="ECO:0000259" key="4">
    <source>
        <dbReference type="Pfam" id="PF05378"/>
    </source>
</evidence>
<comment type="similarity">
    <text evidence="1">Belongs to the oxoprolinase family.</text>
</comment>
<gene>
    <name evidence="6" type="ORF">FBZ92_12090</name>
</gene>
<feature type="domain" description="Acetophenone carboxylase-like C-terminal" evidence="5">
    <location>
        <begin position="528"/>
        <end position="686"/>
    </location>
</feature>
<dbReference type="InterPro" id="IPR045079">
    <property type="entry name" value="Oxoprolinase-like"/>
</dbReference>
<reference evidence="6 7" key="1">
    <citation type="submission" date="2019-06" db="EMBL/GenBank/DDBJ databases">
        <title>Genomic Encyclopedia of Type Strains, Phase IV (KMG-V): Genome sequencing to study the core and pangenomes of soil and plant-associated prokaryotes.</title>
        <authorList>
            <person name="Whitman W."/>
        </authorList>
    </citation>
    <scope>NUCLEOTIDE SEQUENCE [LARGE SCALE GENOMIC DNA]</scope>
    <source>
        <strain evidence="6 7">BR 11140</strain>
    </source>
</reference>
<dbReference type="PANTHER" id="PTHR11365">
    <property type="entry name" value="5-OXOPROLINASE RELATED"/>
    <property type="match status" value="1"/>
</dbReference>
<feature type="domain" description="Hydantoinase B/oxoprolinase" evidence="3">
    <location>
        <begin position="703"/>
        <end position="1210"/>
    </location>
</feature>
<dbReference type="GO" id="GO:0006749">
    <property type="term" value="P:glutathione metabolic process"/>
    <property type="evidence" value="ECO:0007669"/>
    <property type="project" value="TreeGrafter"/>
</dbReference>
<evidence type="ECO:0000259" key="3">
    <source>
        <dbReference type="Pfam" id="PF02538"/>
    </source>
</evidence>
<dbReference type="Pfam" id="PF02538">
    <property type="entry name" value="Hydantoinase_B"/>
    <property type="match status" value="1"/>
</dbReference>
<dbReference type="Pfam" id="PF05378">
    <property type="entry name" value="Hydant_A_N"/>
    <property type="match status" value="1"/>
</dbReference>
<sequence length="1221" mass="128946">MAAVRPETGGSGWEFWVDRGGTFTDVVARRPDGRLLTAKLLSENPEQYQDAAVAGIRALLADYPAFPADIDAVKIGTTVATNALLERKGEPLVLAITRGHADALRIGYQARPRLFDRHISLPDALYTRVVEVAERVDADGAILTPLDEDATRRDLRAAYDAGYRAVAIVLMHGYRFDDHERRVVAIARAIGYTQVSVSHETSRLIKLVRRGDTTVVDAYLSPVLRRYVDQVSGALKDNEGAKGGKPRLLFMQSNGGLVDARSFQGKDAVLSGPAGGIVGMVSTAVEAGFDRVIGFDMGGTSTDVSHYAGTYERTYETTVAGVRLCAPMMNIHTVAAGGGSVCTFDGSRFRVGPESAGAVPGPVCYRRGGPLAVTDCNLMLGKIQPAFFPHVFGPGADQPLDLAAVEARFQELAAEVKAATGEERTPHQLAEGFITIAVEKMAKAIKEISVQRGYDVAQYTLACFGGAGGQHACLVADALGMKRVMIHPFAGVLSAYGMGLADLRVIRDRTVEQPLSADLDLTTPADALAQEAKAALAAQDVPVADVAVELTARLKYAGTDTSLAVPFGDATALADAFADAHQRRFGFTAPGKAVVVEALAAEAIGHPGRGRIATAAEGAVTGDLTPLAEVRTYMAGAEAGTPVYDRAHLAPGHEVSGPALIREATATTVIEPGWRARVDGHANLVLERVVALAPRTAIGTTVDPVMLEVFNNLFMAVAEQMGYALQNTAYSVNIKERLDFSCALFDAEGGLIANAPHMPVHLGSMGDSVRAIVDARSRDGRGMRPGDVYMLNAPYNGGTHLPDVTVVMPVFDADGSLLVFVAARGHQGDIGGITPGSMPPDSRTVEDEGVLIDNFLLVEGGRFREDETRALLASGRYPARNPDQNIGDLRAQVAACAKGAEEMAAMVGQFGRDVVEAYMAHMQDNAEEAVRRVIDVLKDGTFRYEMDNGAAIQVAVTVDRRARQALVDFTGTSPQLETNFNAPLSVCRAAVLYVFRTLVDDEIPMNEGCLKPIVLKVPSGCLLNPAYPAAVVAGNVETSQVVVDALYGALGVMAGAQGTMNNFTFGDNARQYYETICGGSGAGADFDGTSAVQTHMTNSRLTDPEVMEVRYPVLVERFGIRRGSGGAGRHRGGDGVERLIRFRAPMTAAILSNRRRVPPFGLEGGGAGAPGVTEVHRADGTVQVLAATDTVAMNPGDAILVKTPGGGGFGGGYGKAGEGDA</sequence>
<dbReference type="GO" id="GO:0017168">
    <property type="term" value="F:5-oxoprolinase (ATP-hydrolyzing) activity"/>
    <property type="evidence" value="ECO:0007669"/>
    <property type="project" value="TreeGrafter"/>
</dbReference>
<dbReference type="InterPro" id="IPR002821">
    <property type="entry name" value="Hydantoinase_A"/>
</dbReference>
<dbReference type="InterPro" id="IPR049517">
    <property type="entry name" value="ACX-like_C"/>
</dbReference>
<dbReference type="GO" id="GO:0005829">
    <property type="term" value="C:cytosol"/>
    <property type="evidence" value="ECO:0007669"/>
    <property type="project" value="TreeGrafter"/>
</dbReference>
<name>A0A560HXX4_9PROT</name>
<dbReference type="Pfam" id="PF19278">
    <property type="entry name" value="Hydant_A_C"/>
    <property type="match status" value="1"/>
</dbReference>
<dbReference type="Proteomes" id="UP000318050">
    <property type="component" value="Unassembled WGS sequence"/>
</dbReference>
<dbReference type="Pfam" id="PF01968">
    <property type="entry name" value="Hydantoinase_A"/>
    <property type="match status" value="1"/>
</dbReference>
<feature type="domain" description="Hydantoinase A/oxoprolinase" evidence="2">
    <location>
        <begin position="210"/>
        <end position="505"/>
    </location>
</feature>
<feature type="domain" description="Hydantoinase/oxoprolinase N-terminal" evidence="4">
    <location>
        <begin position="15"/>
        <end position="190"/>
    </location>
</feature>
<proteinExistence type="inferred from homology"/>